<comment type="caution">
    <text evidence="2">The sequence shown here is derived from an EMBL/GenBank/DDBJ whole genome shotgun (WGS) entry which is preliminary data.</text>
</comment>
<dbReference type="InterPro" id="IPR020941">
    <property type="entry name" value="SUFU-like_domain"/>
</dbReference>
<name>A0ABR9G3T9_9GAMM</name>
<protein>
    <submittedName>
        <fullName evidence="2">Suppressor of fused domain protein</fullName>
    </submittedName>
</protein>
<sequence>MALSSEHKAWANILREKIPVGVRVHNYWDDDESHSNAIFSGHIGEEHFASTIGLMKVEQQSHQETSVTTEVLIGRRGTDQWLGNLASTVAFFALKDGWRIAPGIIFERILELYDPNTSLPHLMFVPIFQWDDMNRVTVGKQTIFPLLAVPISEEELQLVAKRGSQTLENRWEALKTDVFDWSRESVA</sequence>
<dbReference type="RefSeq" id="WP_192539921.1">
    <property type="nucleotide sequence ID" value="NZ_RRZB01000111.1"/>
</dbReference>
<dbReference type="Pfam" id="PF05076">
    <property type="entry name" value="SUFU"/>
    <property type="match status" value="1"/>
</dbReference>
<accession>A0ABR9G3T9</accession>
<reference evidence="2 3" key="1">
    <citation type="submission" date="2020-07" db="EMBL/GenBank/DDBJ databases">
        <title>Halophilic bacteria isolated from french cheeses.</title>
        <authorList>
            <person name="Kothe C.I."/>
            <person name="Farah-Kraiem B."/>
            <person name="Renault P."/>
            <person name="Dridi B."/>
        </authorList>
    </citation>
    <scope>NUCLEOTIDE SEQUENCE [LARGE SCALE GENOMIC DNA]</scope>
    <source>
        <strain evidence="2 3">FME20</strain>
    </source>
</reference>
<proteinExistence type="predicted"/>
<gene>
    <name evidence="2" type="ORF">EI547_18995</name>
</gene>
<feature type="domain" description="Suppressor of fused-like" evidence="1">
    <location>
        <begin position="51"/>
        <end position="184"/>
    </location>
</feature>
<evidence type="ECO:0000259" key="1">
    <source>
        <dbReference type="Pfam" id="PF05076"/>
    </source>
</evidence>
<organism evidence="2 3">
    <name type="scientific">Halomonas colorata</name>
    <dbReference type="NCBI Taxonomy" id="2742615"/>
    <lineage>
        <taxon>Bacteria</taxon>
        <taxon>Pseudomonadati</taxon>
        <taxon>Pseudomonadota</taxon>
        <taxon>Gammaproteobacteria</taxon>
        <taxon>Oceanospirillales</taxon>
        <taxon>Halomonadaceae</taxon>
        <taxon>Halomonas</taxon>
    </lineage>
</organism>
<keyword evidence="3" id="KW-1185">Reference proteome</keyword>
<evidence type="ECO:0000313" key="3">
    <source>
        <dbReference type="Proteomes" id="UP001645038"/>
    </source>
</evidence>
<dbReference type="EMBL" id="RRZB01000111">
    <property type="protein sequence ID" value="MBE0465508.1"/>
    <property type="molecule type" value="Genomic_DNA"/>
</dbReference>
<evidence type="ECO:0000313" key="2">
    <source>
        <dbReference type="EMBL" id="MBE0465508.1"/>
    </source>
</evidence>
<dbReference type="Proteomes" id="UP001645038">
    <property type="component" value="Unassembled WGS sequence"/>
</dbReference>